<organism evidence="1 2">
    <name type="scientific">Rhizophagus clarus</name>
    <dbReference type="NCBI Taxonomy" id="94130"/>
    <lineage>
        <taxon>Eukaryota</taxon>
        <taxon>Fungi</taxon>
        <taxon>Fungi incertae sedis</taxon>
        <taxon>Mucoromycota</taxon>
        <taxon>Glomeromycotina</taxon>
        <taxon>Glomeromycetes</taxon>
        <taxon>Glomerales</taxon>
        <taxon>Glomeraceae</taxon>
        <taxon>Rhizophagus</taxon>
    </lineage>
</organism>
<evidence type="ECO:0008006" key="3">
    <source>
        <dbReference type="Google" id="ProtNLM"/>
    </source>
</evidence>
<dbReference type="Proteomes" id="UP000615446">
    <property type="component" value="Unassembled WGS sequence"/>
</dbReference>
<sequence>MDIPNTYLHNNNPDKGLIVITGLVAIHSLLKVKKLSSSATYFAVYQNGFVTIFLHNSNINHVQIVIPPQEFSYFVCRSNNDINKGSIDIPSQQLLLQRDDNTNQGFSKSSDEVATQRLSWSNNSTLLTLLSEGTTIVYESSRQTSSFSSEGSTFICESPRPMSSFLGESSTLICESPRPMSSFLGESLTLICESPRPMSASLCESTSQITSNESTINVNESSGRMSWEQSTLRKQSKELSTGRCSWNDKMDECLFSYLEENKDKVKNLNNSHSGVKEELWFGASKRVSEKFPYSSMDQCYNRWKNIKRNYKSGILNEEKNPVQYNFVERILGHNHNMSLDERNKRKISDEETRPKMFIIIPENPSQEYRKKRRK</sequence>
<comment type="caution">
    <text evidence="1">The sequence shown here is derived from an EMBL/GenBank/DDBJ whole genome shotgun (WGS) entry which is preliminary data.</text>
</comment>
<dbReference type="OrthoDB" id="2368894at2759"/>
<dbReference type="AlphaFoldDB" id="A0A8H3KTR3"/>
<accession>A0A8H3KTR3</accession>
<dbReference type="EMBL" id="BLAL01000011">
    <property type="protein sequence ID" value="GES73860.1"/>
    <property type="molecule type" value="Genomic_DNA"/>
</dbReference>
<name>A0A8H3KTR3_9GLOM</name>
<evidence type="ECO:0000313" key="1">
    <source>
        <dbReference type="EMBL" id="GES73860.1"/>
    </source>
</evidence>
<reference evidence="1" key="1">
    <citation type="submission" date="2019-10" db="EMBL/GenBank/DDBJ databases">
        <title>Conservation and host-specific expression of non-tandemly repeated heterogenous ribosome RNA gene in arbuscular mycorrhizal fungi.</title>
        <authorList>
            <person name="Maeda T."/>
            <person name="Kobayashi Y."/>
            <person name="Nakagawa T."/>
            <person name="Ezawa T."/>
            <person name="Yamaguchi K."/>
            <person name="Bino T."/>
            <person name="Nishimoto Y."/>
            <person name="Shigenobu S."/>
            <person name="Kawaguchi M."/>
        </authorList>
    </citation>
    <scope>NUCLEOTIDE SEQUENCE</scope>
    <source>
        <strain evidence="1">HR1</strain>
    </source>
</reference>
<evidence type="ECO:0000313" key="2">
    <source>
        <dbReference type="Proteomes" id="UP000615446"/>
    </source>
</evidence>
<gene>
    <name evidence="1" type="ORF">RCL2_000136800</name>
</gene>
<proteinExistence type="predicted"/>
<protein>
    <recommendedName>
        <fullName evidence="3">Myb-like domain-containing protein</fullName>
    </recommendedName>
</protein>